<dbReference type="InterPro" id="IPR016024">
    <property type="entry name" value="ARM-type_fold"/>
</dbReference>
<keyword evidence="1" id="KW-0472">Membrane</keyword>
<keyword evidence="1" id="KW-0812">Transmembrane</keyword>
<feature type="transmembrane region" description="Helical" evidence="1">
    <location>
        <begin position="905"/>
        <end position="922"/>
    </location>
</feature>
<accession>A0ABX9KD48</accession>
<evidence type="ECO:0000313" key="2">
    <source>
        <dbReference type="EMBL" id="REI39262.1"/>
    </source>
</evidence>
<dbReference type="SUPFAM" id="SSF48371">
    <property type="entry name" value="ARM repeat"/>
    <property type="match status" value="1"/>
</dbReference>
<comment type="caution">
    <text evidence="2">The sequence shown here is derived from an EMBL/GenBank/DDBJ whole genome shotgun (WGS) entry which is preliminary data.</text>
</comment>
<protein>
    <submittedName>
        <fullName evidence="2">Uncharacterized protein</fullName>
    </submittedName>
</protein>
<evidence type="ECO:0000313" key="3">
    <source>
        <dbReference type="Proteomes" id="UP000263486"/>
    </source>
</evidence>
<sequence length="953" mass="107060">MKMITKFLMARFEISNINYEKIIGVCEAIQAIIKEYPVSIPSFKFKTVPSDPIFTKELVSNKTYTSPSVVAAYTAIPLALLTSPDIFTEDKMLKIFEVYDKVIKKNKILRNETLYALGNLIFSKRMAFSTKQVDLLSGIQRQLVDSLDSDESIFCFISLLTLSPKLNTRYADTALDQKLSDLYVDGFDRFLQLCPTSTETVHLRLITIANNILLKQDQSQTQILLAFQALSQLKVSPNSYSENLILEYCYHLKNPSLTVRKAAADVILHFQNVTKSSAVSKRLLDVVAIDHDEDFRIDLLQHLSKSTSDTYAIFTVHGLIRDTDDEIRHEAFKYLTILAEHSGVPELITARLNEFAVDLTIKSTVKKQDLEPFLVISDGLDDPAQPYAEPLRSILLQFAPFLIGHLSKLKLLPPAALQLLAQLISINSTSVDINLLLPHITHALQPYSSRSKLKAGIALLKSLLTNTDFNTHVTIEDLATFDRLLTSSVAETEEFQISVLTTLSSIGAIRPEILNLEDQSNKEPKFSHSPNTFINTQDPHDPVAALVYTSLGVTLSVLSDILLDTSFETLHTLALQAVFTILKSNPLDNTLLTIVLDCINKLLEVGESSTITTLLNNVPTLIKSLGSRFAVLVPKFVDLVCTHWGSLDDHLLLRLTEWMVMFQKKNFLPHILKVTIIFTENFQSLPKERVEDLLSLFISYGESISLVDHVVIPPLLDYIIFHAKEEHVQQSVIGRLDEILVLGGGKPFAYQIFRTIIAAYAKNKALHKQCLDIILHTGEMLGDQFRSHIPLLESIFDFTQSIDLCKLSTCVMTNKPYQPLLKLSIGDPNAPQRIPRAPAVHPDVTKSSANLPQISIDAIDLKLPKADFDELAWTTWFEDLVRVVFSKSQSRAITACREIAIRHNTILSSLFPIAFAILYYLWCQEKANSTKKEKTVNYDTFLKTIFNSPTTPL</sequence>
<proteinExistence type="predicted"/>
<name>A0ABX9KD48_9FUSO</name>
<keyword evidence="1" id="KW-1133">Transmembrane helix</keyword>
<dbReference type="EMBL" id="QUAJ01000058">
    <property type="protein sequence ID" value="REI39262.1"/>
    <property type="molecule type" value="Genomic_DNA"/>
</dbReference>
<keyword evidence="3" id="KW-1185">Reference proteome</keyword>
<dbReference type="InterPro" id="IPR011989">
    <property type="entry name" value="ARM-like"/>
</dbReference>
<dbReference type="Proteomes" id="UP000263486">
    <property type="component" value="Unassembled WGS sequence"/>
</dbReference>
<organism evidence="2 3">
    <name type="scientific">Psychrilyobacter piezotolerans</name>
    <dbReference type="NCBI Taxonomy" id="2293438"/>
    <lineage>
        <taxon>Bacteria</taxon>
        <taxon>Fusobacteriati</taxon>
        <taxon>Fusobacteriota</taxon>
        <taxon>Fusobacteriia</taxon>
        <taxon>Fusobacteriales</taxon>
        <taxon>Fusobacteriaceae</taxon>
        <taxon>Psychrilyobacter</taxon>
    </lineage>
</organism>
<dbReference type="Gene3D" id="1.25.10.10">
    <property type="entry name" value="Leucine-rich Repeat Variant"/>
    <property type="match status" value="1"/>
</dbReference>
<evidence type="ECO:0000256" key="1">
    <source>
        <dbReference type="SAM" id="Phobius"/>
    </source>
</evidence>
<gene>
    <name evidence="2" type="ORF">DYH56_15475</name>
</gene>
<reference evidence="2 3" key="1">
    <citation type="submission" date="2018-08" db="EMBL/GenBank/DDBJ databases">
        <title>Draft genome sequence of Psychrilyobacter sp. strain SD5 isolated from Black Sea water.</title>
        <authorList>
            <person name="Yadav S."/>
            <person name="Villanueva L."/>
            <person name="Damste J.S.S."/>
        </authorList>
    </citation>
    <scope>NUCLEOTIDE SEQUENCE [LARGE SCALE GENOMIC DNA]</scope>
    <source>
        <strain evidence="2 3">SD5</strain>
    </source>
</reference>